<gene>
    <name evidence="1" type="ORF">CLIB1444_07S04302</name>
</gene>
<evidence type="ECO:0000313" key="1">
    <source>
        <dbReference type="EMBL" id="CAH6721870.1"/>
    </source>
</evidence>
<proteinExistence type="predicted"/>
<name>A0ACA9Y9Y7_9ASCO</name>
<sequence>MIANILKYFKSSPEPEPSADDSIIILEEHYGVEEITQDFDSLQVAQLENYQIESKGDEDEEQYGTTFNNAINFKTSNDIKTLRFNSNLLDIDTETYEYKISQFYWPVLNKYQSTKVEVPKSWYDIDDKLKEIDDEISKLKVVVLPPTRDELKQINDLFNRSDNDIIKKQFTIDLSVRDLKTLQNKRWLNDNVIDYYLSLICKNHPEYFCWTTHFFTTLQSKGYDGIKRWGKRKKLNIFEKKLIFIPININSSHWALTIINNDTKTIEYYDSLNLRGNMPVLKTVQSYMIGEKDRLNAQVDINDWQLISKASPQQLNGFDCGVFTCICAKYLSRNLDLSYSQGDMANLRNRMILEILDDELTG</sequence>
<evidence type="ECO:0000313" key="2">
    <source>
        <dbReference type="Proteomes" id="UP001152531"/>
    </source>
</evidence>
<comment type="caution">
    <text evidence="1">The sequence shown here is derived from an EMBL/GenBank/DDBJ whole genome shotgun (WGS) entry which is preliminary data.</text>
</comment>
<reference evidence="1" key="1">
    <citation type="submission" date="2022-06" db="EMBL/GenBank/DDBJ databases">
        <authorList>
            <person name="Legras J.-L."/>
            <person name="Devillers H."/>
            <person name="Grondin C."/>
        </authorList>
    </citation>
    <scope>NUCLEOTIDE SEQUENCE</scope>
    <source>
        <strain evidence="1">CLIB 1444</strain>
    </source>
</reference>
<keyword evidence="2" id="KW-1185">Reference proteome</keyword>
<dbReference type="Proteomes" id="UP001152531">
    <property type="component" value="Unassembled WGS sequence"/>
</dbReference>
<accession>A0ACA9Y9Y7</accession>
<protein>
    <submittedName>
        <fullName evidence="1">Uncharacterized protein</fullName>
    </submittedName>
</protein>
<dbReference type="EMBL" id="CALSDN010000007">
    <property type="protein sequence ID" value="CAH6721870.1"/>
    <property type="molecule type" value="Genomic_DNA"/>
</dbReference>
<organism evidence="1 2">
    <name type="scientific">[Candida] jaroonii</name>
    <dbReference type="NCBI Taxonomy" id="467808"/>
    <lineage>
        <taxon>Eukaryota</taxon>
        <taxon>Fungi</taxon>
        <taxon>Dikarya</taxon>
        <taxon>Ascomycota</taxon>
        <taxon>Saccharomycotina</taxon>
        <taxon>Pichiomycetes</taxon>
        <taxon>Debaryomycetaceae</taxon>
        <taxon>Yamadazyma</taxon>
    </lineage>
</organism>